<dbReference type="Proteomes" id="UP001152798">
    <property type="component" value="Chromosome 6"/>
</dbReference>
<gene>
    <name evidence="2" type="ORF">NEZAVI_LOCUS13764</name>
</gene>
<evidence type="ECO:0000256" key="1">
    <source>
        <dbReference type="SAM" id="MobiDB-lite"/>
    </source>
</evidence>
<feature type="region of interest" description="Disordered" evidence="1">
    <location>
        <begin position="1"/>
        <end position="24"/>
    </location>
</feature>
<organism evidence="2 3">
    <name type="scientific">Nezara viridula</name>
    <name type="common">Southern green stink bug</name>
    <name type="synonym">Cimex viridulus</name>
    <dbReference type="NCBI Taxonomy" id="85310"/>
    <lineage>
        <taxon>Eukaryota</taxon>
        <taxon>Metazoa</taxon>
        <taxon>Ecdysozoa</taxon>
        <taxon>Arthropoda</taxon>
        <taxon>Hexapoda</taxon>
        <taxon>Insecta</taxon>
        <taxon>Pterygota</taxon>
        <taxon>Neoptera</taxon>
        <taxon>Paraneoptera</taxon>
        <taxon>Hemiptera</taxon>
        <taxon>Heteroptera</taxon>
        <taxon>Panheteroptera</taxon>
        <taxon>Pentatomomorpha</taxon>
        <taxon>Pentatomoidea</taxon>
        <taxon>Pentatomidae</taxon>
        <taxon>Pentatominae</taxon>
        <taxon>Nezara</taxon>
    </lineage>
</organism>
<keyword evidence="3" id="KW-1185">Reference proteome</keyword>
<feature type="compositionally biased region" description="Basic and acidic residues" evidence="1">
    <location>
        <begin position="1"/>
        <end position="14"/>
    </location>
</feature>
<name>A0A9P0HP10_NEZVI</name>
<evidence type="ECO:0000313" key="2">
    <source>
        <dbReference type="EMBL" id="CAH1405586.1"/>
    </source>
</evidence>
<proteinExistence type="predicted"/>
<reference evidence="2" key="1">
    <citation type="submission" date="2022-01" db="EMBL/GenBank/DDBJ databases">
        <authorList>
            <person name="King R."/>
        </authorList>
    </citation>
    <scope>NUCLEOTIDE SEQUENCE</scope>
</reference>
<dbReference type="EMBL" id="OV725082">
    <property type="protein sequence ID" value="CAH1405586.1"/>
    <property type="molecule type" value="Genomic_DNA"/>
</dbReference>
<sequence length="95" mass="10465">MEDRTRCLEEDKSDPSGSIPPRTASLQVLSGPFLDGVRIYLPDPLSCAEDINRLLEDSAVQCLALGGVLHGHLNYKDSSVRMKSLRLQDIQRGQA</sequence>
<protein>
    <submittedName>
        <fullName evidence="2">Uncharacterized protein</fullName>
    </submittedName>
</protein>
<accession>A0A9P0HP10</accession>
<evidence type="ECO:0000313" key="3">
    <source>
        <dbReference type="Proteomes" id="UP001152798"/>
    </source>
</evidence>
<dbReference type="AlphaFoldDB" id="A0A9P0HP10"/>